<name>A0AAV7WEZ0_PLEWA</name>
<organism evidence="1 2">
    <name type="scientific">Pleurodeles waltl</name>
    <name type="common">Iberian ribbed newt</name>
    <dbReference type="NCBI Taxonomy" id="8319"/>
    <lineage>
        <taxon>Eukaryota</taxon>
        <taxon>Metazoa</taxon>
        <taxon>Chordata</taxon>
        <taxon>Craniata</taxon>
        <taxon>Vertebrata</taxon>
        <taxon>Euteleostomi</taxon>
        <taxon>Amphibia</taxon>
        <taxon>Batrachia</taxon>
        <taxon>Caudata</taxon>
        <taxon>Salamandroidea</taxon>
        <taxon>Salamandridae</taxon>
        <taxon>Pleurodelinae</taxon>
        <taxon>Pleurodeles</taxon>
    </lineage>
</organism>
<accession>A0AAV7WEZ0</accession>
<protein>
    <submittedName>
        <fullName evidence="1">Uncharacterized protein</fullName>
    </submittedName>
</protein>
<comment type="caution">
    <text evidence="1">The sequence shown here is derived from an EMBL/GenBank/DDBJ whole genome shotgun (WGS) entry which is preliminary data.</text>
</comment>
<reference evidence="1" key="1">
    <citation type="journal article" date="2022" name="bioRxiv">
        <title>Sequencing and chromosome-scale assembly of the giantPleurodeles waltlgenome.</title>
        <authorList>
            <person name="Brown T."/>
            <person name="Elewa A."/>
            <person name="Iarovenko S."/>
            <person name="Subramanian E."/>
            <person name="Araus A.J."/>
            <person name="Petzold A."/>
            <person name="Susuki M."/>
            <person name="Suzuki K.-i.T."/>
            <person name="Hayashi T."/>
            <person name="Toyoda A."/>
            <person name="Oliveira C."/>
            <person name="Osipova E."/>
            <person name="Leigh N.D."/>
            <person name="Simon A."/>
            <person name="Yun M.H."/>
        </authorList>
    </citation>
    <scope>NUCLEOTIDE SEQUENCE</scope>
    <source>
        <strain evidence="1">20211129_DDA</strain>
        <tissue evidence="1">Liver</tissue>
    </source>
</reference>
<proteinExistence type="predicted"/>
<sequence>MPPMGMVSQAHAGILPMILQLTTVTPLSNRILQIQPLTFWTPEDLLHPHSSEWSPAPKVAAHIYSGRLGKPLDTKVRSRLRAECPRPALEGKVTERHESDPKMTTFLAKFLHNAKKGIDRSWRSCQDKLLHVAGALSKILDITEDAKTSSCLILPDALYS</sequence>
<dbReference type="AlphaFoldDB" id="A0AAV7WEZ0"/>
<dbReference type="EMBL" id="JANPWB010000002">
    <property type="protein sequence ID" value="KAJ1210870.1"/>
    <property type="molecule type" value="Genomic_DNA"/>
</dbReference>
<evidence type="ECO:0000313" key="2">
    <source>
        <dbReference type="Proteomes" id="UP001066276"/>
    </source>
</evidence>
<dbReference type="Proteomes" id="UP001066276">
    <property type="component" value="Chromosome 1_2"/>
</dbReference>
<keyword evidence="2" id="KW-1185">Reference proteome</keyword>
<gene>
    <name evidence="1" type="ORF">NDU88_006232</name>
</gene>
<evidence type="ECO:0000313" key="1">
    <source>
        <dbReference type="EMBL" id="KAJ1210870.1"/>
    </source>
</evidence>